<sequence>MKNPRTGLPTDPHPVVVNPADGKPVDLGPLVPVLFGFAAFQQLRAASELQLFEYLTLNGPSTCDQVAAGLRLPPKSARKLLLGTTSLGLTEHEEGRYAPSPMLRDAIDGGVWPLIRNIIDFQHRLSYLPAMEYAESLRTGKNEGLKHLPGSGGDLYSRLEQALDLENLFFRGMNSWSELSNPVLLHQVDYAGVRDLLDVGGGDAVNAIALARAHPHLRITVFDLEGATEVARDNVAAAGLEDRISVVAGDMFGDPLPDGFDLVLFAHQFVIWSPEQNRALLKRAHEALRPGGRVAVFNAFADDDGCGPLYTALDNVYFATLPAEESTIYRWSEHEDWLTAAGFADITRVRSDGWTPHGVIEGRKPDA</sequence>
<comment type="caution">
    <text evidence="6">The sequence shown here is derived from an EMBL/GenBank/DDBJ whole genome shotgun (WGS) entry which is preliminary data.</text>
</comment>
<keyword evidence="1 6" id="KW-0489">Methyltransferase</keyword>
<dbReference type="CDD" id="cd02440">
    <property type="entry name" value="AdoMet_MTases"/>
    <property type="match status" value="1"/>
</dbReference>
<dbReference type="InterPro" id="IPR001077">
    <property type="entry name" value="COMT_C"/>
</dbReference>
<dbReference type="SUPFAM" id="SSF53335">
    <property type="entry name" value="S-adenosyl-L-methionine-dependent methyltransferases"/>
    <property type="match status" value="1"/>
</dbReference>
<feature type="domain" description="O-methyltransferase dimerisation" evidence="5">
    <location>
        <begin position="34"/>
        <end position="102"/>
    </location>
</feature>
<dbReference type="InterPro" id="IPR016461">
    <property type="entry name" value="COMT-like"/>
</dbReference>
<evidence type="ECO:0000259" key="5">
    <source>
        <dbReference type="Pfam" id="PF08100"/>
    </source>
</evidence>
<dbReference type="PANTHER" id="PTHR43712">
    <property type="entry name" value="PUTATIVE (AFU_ORTHOLOGUE AFUA_4G14580)-RELATED"/>
    <property type="match status" value="1"/>
</dbReference>
<evidence type="ECO:0000256" key="3">
    <source>
        <dbReference type="ARBA" id="ARBA00022691"/>
    </source>
</evidence>
<dbReference type="GO" id="GO:0008168">
    <property type="term" value="F:methyltransferase activity"/>
    <property type="evidence" value="ECO:0007669"/>
    <property type="project" value="UniProtKB-KW"/>
</dbReference>
<dbReference type="InterPro" id="IPR036390">
    <property type="entry name" value="WH_DNA-bd_sf"/>
</dbReference>
<feature type="domain" description="O-methyltransferase C-terminal" evidence="4">
    <location>
        <begin position="134"/>
        <end position="343"/>
    </location>
</feature>
<dbReference type="Pfam" id="PF00891">
    <property type="entry name" value="Methyltransf_2"/>
    <property type="match status" value="1"/>
</dbReference>
<dbReference type="Pfam" id="PF08100">
    <property type="entry name" value="Dimerisation"/>
    <property type="match status" value="1"/>
</dbReference>
<evidence type="ECO:0000256" key="1">
    <source>
        <dbReference type="ARBA" id="ARBA00022603"/>
    </source>
</evidence>
<dbReference type="Gene3D" id="1.20.58.1390">
    <property type="match status" value="1"/>
</dbReference>
<proteinExistence type="predicted"/>
<dbReference type="GO" id="GO:0032259">
    <property type="term" value="P:methylation"/>
    <property type="evidence" value="ECO:0007669"/>
    <property type="project" value="UniProtKB-KW"/>
</dbReference>
<dbReference type="PANTHER" id="PTHR43712:SF2">
    <property type="entry name" value="O-METHYLTRANSFERASE CICE"/>
    <property type="match status" value="1"/>
</dbReference>
<evidence type="ECO:0000313" key="6">
    <source>
        <dbReference type="EMBL" id="GAA5049878.1"/>
    </source>
</evidence>
<reference evidence="7" key="1">
    <citation type="journal article" date="2019" name="Int. J. Syst. Evol. Microbiol.">
        <title>The Global Catalogue of Microorganisms (GCM) 10K type strain sequencing project: providing services to taxonomists for standard genome sequencing and annotation.</title>
        <authorList>
            <consortium name="The Broad Institute Genomics Platform"/>
            <consortium name="The Broad Institute Genome Sequencing Center for Infectious Disease"/>
            <person name="Wu L."/>
            <person name="Ma J."/>
        </authorList>
    </citation>
    <scope>NUCLEOTIDE SEQUENCE [LARGE SCALE GENOMIC DNA]</scope>
    <source>
        <strain evidence="7">JCM 18410</strain>
    </source>
</reference>
<dbReference type="Gene3D" id="1.10.10.10">
    <property type="entry name" value="Winged helix-like DNA-binding domain superfamily/Winged helix DNA-binding domain"/>
    <property type="match status" value="1"/>
</dbReference>
<dbReference type="PIRSF" id="PIRSF005739">
    <property type="entry name" value="O-mtase"/>
    <property type="match status" value="1"/>
</dbReference>
<keyword evidence="3" id="KW-0949">S-adenosyl-L-methionine</keyword>
<evidence type="ECO:0000256" key="2">
    <source>
        <dbReference type="ARBA" id="ARBA00022679"/>
    </source>
</evidence>
<gene>
    <name evidence="6" type="ORF">GCM10023336_17270</name>
</gene>
<dbReference type="EMBL" id="BAABKC010000021">
    <property type="protein sequence ID" value="GAA5049878.1"/>
    <property type="molecule type" value="Genomic_DNA"/>
</dbReference>
<organism evidence="6 7">
    <name type="scientific">Streptomyces similanensis</name>
    <dbReference type="NCBI Taxonomy" id="1274988"/>
    <lineage>
        <taxon>Bacteria</taxon>
        <taxon>Bacillati</taxon>
        <taxon>Actinomycetota</taxon>
        <taxon>Actinomycetes</taxon>
        <taxon>Kitasatosporales</taxon>
        <taxon>Streptomycetaceae</taxon>
        <taxon>Streptomyces</taxon>
    </lineage>
</organism>
<keyword evidence="2" id="KW-0808">Transferase</keyword>
<dbReference type="Gene3D" id="3.40.50.150">
    <property type="entry name" value="Vaccinia Virus protein VP39"/>
    <property type="match status" value="1"/>
</dbReference>
<evidence type="ECO:0000313" key="7">
    <source>
        <dbReference type="Proteomes" id="UP001500124"/>
    </source>
</evidence>
<dbReference type="InterPro" id="IPR029063">
    <property type="entry name" value="SAM-dependent_MTases_sf"/>
</dbReference>
<protein>
    <submittedName>
        <fullName evidence="6">Methyltransferase</fullName>
    </submittedName>
</protein>
<dbReference type="Proteomes" id="UP001500124">
    <property type="component" value="Unassembled WGS sequence"/>
</dbReference>
<keyword evidence="7" id="KW-1185">Reference proteome</keyword>
<name>A0ABP9K2J6_9ACTN</name>
<dbReference type="InterPro" id="IPR036388">
    <property type="entry name" value="WH-like_DNA-bd_sf"/>
</dbReference>
<dbReference type="RefSeq" id="WP_176146995.1">
    <property type="nucleotide sequence ID" value="NZ_BAABKC010000021.1"/>
</dbReference>
<evidence type="ECO:0000259" key="4">
    <source>
        <dbReference type="Pfam" id="PF00891"/>
    </source>
</evidence>
<dbReference type="SUPFAM" id="SSF46785">
    <property type="entry name" value="Winged helix' DNA-binding domain"/>
    <property type="match status" value="1"/>
</dbReference>
<dbReference type="PROSITE" id="PS51683">
    <property type="entry name" value="SAM_OMT_II"/>
    <property type="match status" value="1"/>
</dbReference>
<dbReference type="InterPro" id="IPR012967">
    <property type="entry name" value="COMT_dimerisation"/>
</dbReference>
<accession>A0ABP9K2J6</accession>